<keyword evidence="9" id="KW-0723">Serine/threonine-protein kinase</keyword>
<protein>
    <recommendedName>
        <fullName evidence="1">non-specific serine/threonine protein kinase</fullName>
        <ecNumber evidence="1">2.7.11.1</ecNumber>
    </recommendedName>
</protein>
<keyword evidence="7" id="KW-0472">Membrane</keyword>
<dbReference type="GO" id="GO:0004674">
    <property type="term" value="F:protein serine/threonine kinase activity"/>
    <property type="evidence" value="ECO:0007669"/>
    <property type="project" value="UniProtKB-KW"/>
</dbReference>
<evidence type="ECO:0000256" key="4">
    <source>
        <dbReference type="ARBA" id="ARBA00022777"/>
    </source>
</evidence>
<dbReference type="Proteomes" id="UP000308760">
    <property type="component" value="Unassembled WGS sequence"/>
</dbReference>
<evidence type="ECO:0000256" key="2">
    <source>
        <dbReference type="ARBA" id="ARBA00022679"/>
    </source>
</evidence>
<dbReference type="InterPro" id="IPR011009">
    <property type="entry name" value="Kinase-like_dom_sf"/>
</dbReference>
<keyword evidence="5" id="KW-0067">ATP-binding</keyword>
<dbReference type="PANTHER" id="PTHR43671">
    <property type="entry name" value="SERINE/THREONINE-PROTEIN KINASE NEK"/>
    <property type="match status" value="1"/>
</dbReference>
<dbReference type="OrthoDB" id="9762169at2"/>
<feature type="compositionally biased region" description="Basic residues" evidence="6">
    <location>
        <begin position="391"/>
        <end position="400"/>
    </location>
</feature>
<name>A0A4S8QAE1_9ACTN</name>
<dbReference type="InterPro" id="IPR000719">
    <property type="entry name" value="Prot_kinase_dom"/>
</dbReference>
<dbReference type="InterPro" id="IPR050660">
    <property type="entry name" value="NEK_Ser/Thr_kinase"/>
</dbReference>
<sequence>MDTISSYGAPTDPHPLPHAPLSPPVAPISPVRPGAATTGDLGRGREIDPESLLEGIERLTGFSEIDRGAYSIVYSATKFDDGKEVAVKIESRPLTDNAGRERFRHDVQTAGRLSNHPCVVEMVSAGLTHAANPYVVMERCRGSVAEMLDHYTTLPPQRTIEIGIRVADALAAAHEAGIVHRDIKPANILVNDYGQAVLADFGLSCLMPAPRPGEPISIMATPAYAPQEVFRMQETGPSADVYSLAATLYTMLNGCPPRFHSEGVRDINEVAALFDRPIPEIPGISPLLLEILRTALINNPEGRPTAVEFREFLASIPEASTGVLPRVTDTGAPVPGAAAAAGPEGVGTYGAYSSPPREGFDLSGNADATGTQPTLTDADLADAPATLRLAPGRRRGRRSGVSRGPEATQTEATQTIQTSQVAQAAPGHQAVQSAPVSPVGPRIVPDHAAPRQGTPSNSGAERHPATPQPAPEPGRAFNPADPGPSPVNETAKWEAFSGSAGGGPATSGAGAGAGFDREAADRDSRLPVPVPRPETGMTRRERRLKEGDTGSGVGRIIGLSIAALVVLGLLVFGAVWLFGGEEPTNLAEQSMVGQYEKDCTLDQDGVGCVTEATCFTGAIDALDSASCDGAHLWEGYATGQLPEDVADAEPADVAANETVAAACVNGQREGGPLEQLIGSDSVEWTTDLHLPGDGTFMCVATPYDGEDVSGPTFVRSG</sequence>
<feature type="compositionally biased region" description="Gly residues" evidence="6">
    <location>
        <begin position="499"/>
        <end position="513"/>
    </location>
</feature>
<feature type="compositionally biased region" description="Low complexity" evidence="6">
    <location>
        <begin position="401"/>
        <end position="420"/>
    </location>
</feature>
<keyword evidence="2" id="KW-0808">Transferase</keyword>
<dbReference type="PROSITE" id="PS00108">
    <property type="entry name" value="PROTEIN_KINASE_ST"/>
    <property type="match status" value="1"/>
</dbReference>
<proteinExistence type="predicted"/>
<dbReference type="GO" id="GO:0005524">
    <property type="term" value="F:ATP binding"/>
    <property type="evidence" value="ECO:0007669"/>
    <property type="project" value="UniProtKB-KW"/>
</dbReference>
<keyword evidence="7" id="KW-0812">Transmembrane</keyword>
<evidence type="ECO:0000259" key="8">
    <source>
        <dbReference type="PROSITE" id="PS50011"/>
    </source>
</evidence>
<dbReference type="SUPFAM" id="SSF56112">
    <property type="entry name" value="Protein kinase-like (PK-like)"/>
    <property type="match status" value="1"/>
</dbReference>
<comment type="caution">
    <text evidence="9">The sequence shown here is derived from an EMBL/GenBank/DDBJ whole genome shotgun (WGS) entry which is preliminary data.</text>
</comment>
<dbReference type="PANTHER" id="PTHR43671:SF13">
    <property type="entry name" value="SERINE_THREONINE-PROTEIN KINASE NEK2"/>
    <property type="match status" value="1"/>
</dbReference>
<organism evidence="9 10">
    <name type="scientific">Glycomyces buryatensis</name>
    <dbReference type="NCBI Taxonomy" id="2570927"/>
    <lineage>
        <taxon>Bacteria</taxon>
        <taxon>Bacillati</taxon>
        <taxon>Actinomycetota</taxon>
        <taxon>Actinomycetes</taxon>
        <taxon>Glycomycetales</taxon>
        <taxon>Glycomycetaceae</taxon>
        <taxon>Glycomyces</taxon>
    </lineage>
</organism>
<dbReference type="AlphaFoldDB" id="A0A4S8QAE1"/>
<reference evidence="10" key="1">
    <citation type="submission" date="2019-04" db="EMBL/GenBank/DDBJ databases">
        <title>Nocardioides xinjiangensis sp. nov.</title>
        <authorList>
            <person name="Liu S."/>
        </authorList>
    </citation>
    <scope>NUCLEOTIDE SEQUENCE [LARGE SCALE GENOMIC DNA]</scope>
    <source>
        <strain evidence="10">18</strain>
    </source>
</reference>
<dbReference type="EMBL" id="STGY01000061">
    <property type="protein sequence ID" value="THV39812.1"/>
    <property type="molecule type" value="Genomic_DNA"/>
</dbReference>
<feature type="region of interest" description="Disordered" evidence="6">
    <location>
        <begin position="1"/>
        <end position="49"/>
    </location>
</feature>
<evidence type="ECO:0000256" key="6">
    <source>
        <dbReference type="SAM" id="MobiDB-lite"/>
    </source>
</evidence>
<dbReference type="CDD" id="cd14014">
    <property type="entry name" value="STKc_PknB_like"/>
    <property type="match status" value="1"/>
</dbReference>
<keyword evidence="4 9" id="KW-0418">Kinase</keyword>
<keyword evidence="3" id="KW-0547">Nucleotide-binding</keyword>
<feature type="region of interest" description="Disordered" evidence="6">
    <location>
        <begin position="338"/>
        <end position="549"/>
    </location>
</feature>
<dbReference type="Pfam" id="PF00069">
    <property type="entry name" value="Pkinase"/>
    <property type="match status" value="1"/>
</dbReference>
<accession>A0A4S8QAE1</accession>
<dbReference type="InterPro" id="IPR008271">
    <property type="entry name" value="Ser/Thr_kinase_AS"/>
</dbReference>
<dbReference type="EC" id="2.7.11.1" evidence="1"/>
<dbReference type="SMART" id="SM00220">
    <property type="entry name" value="S_TKc"/>
    <property type="match status" value="1"/>
</dbReference>
<feature type="compositionally biased region" description="Pro residues" evidence="6">
    <location>
        <begin position="12"/>
        <end position="27"/>
    </location>
</feature>
<feature type="transmembrane region" description="Helical" evidence="7">
    <location>
        <begin position="556"/>
        <end position="578"/>
    </location>
</feature>
<reference evidence="9 10" key="2">
    <citation type="submission" date="2019-05" db="EMBL/GenBank/DDBJ databases">
        <title>Glycomyces buryatensis sp. nov.</title>
        <authorList>
            <person name="Nikitina E."/>
        </authorList>
    </citation>
    <scope>NUCLEOTIDE SEQUENCE [LARGE SCALE GENOMIC DNA]</scope>
    <source>
        <strain evidence="9 10">18</strain>
    </source>
</reference>
<feature type="compositionally biased region" description="Basic and acidic residues" evidence="6">
    <location>
        <begin position="537"/>
        <end position="548"/>
    </location>
</feature>
<feature type="compositionally biased region" description="Basic and acidic residues" evidence="6">
    <location>
        <begin position="515"/>
        <end position="525"/>
    </location>
</feature>
<dbReference type="PROSITE" id="PS50011">
    <property type="entry name" value="PROTEIN_KINASE_DOM"/>
    <property type="match status" value="1"/>
</dbReference>
<dbReference type="Gene3D" id="1.10.510.10">
    <property type="entry name" value="Transferase(Phosphotransferase) domain 1"/>
    <property type="match status" value="1"/>
</dbReference>
<feature type="compositionally biased region" description="Low complexity" evidence="6">
    <location>
        <begin position="373"/>
        <end position="390"/>
    </location>
</feature>
<evidence type="ECO:0000313" key="9">
    <source>
        <dbReference type="EMBL" id="THV39812.1"/>
    </source>
</evidence>
<feature type="domain" description="Protein kinase" evidence="8">
    <location>
        <begin position="59"/>
        <end position="313"/>
    </location>
</feature>
<evidence type="ECO:0000256" key="5">
    <source>
        <dbReference type="ARBA" id="ARBA00022840"/>
    </source>
</evidence>
<gene>
    <name evidence="9" type="ORF">FAB82_16510</name>
</gene>
<keyword evidence="10" id="KW-1185">Reference proteome</keyword>
<evidence type="ECO:0000313" key="10">
    <source>
        <dbReference type="Proteomes" id="UP000308760"/>
    </source>
</evidence>
<evidence type="ECO:0000256" key="7">
    <source>
        <dbReference type="SAM" id="Phobius"/>
    </source>
</evidence>
<keyword evidence="7" id="KW-1133">Transmembrane helix</keyword>
<evidence type="ECO:0000256" key="1">
    <source>
        <dbReference type="ARBA" id="ARBA00012513"/>
    </source>
</evidence>
<evidence type="ECO:0000256" key="3">
    <source>
        <dbReference type="ARBA" id="ARBA00022741"/>
    </source>
</evidence>